<name>A0A016BZC5_BACFG</name>
<dbReference type="Proteomes" id="UP000022272">
    <property type="component" value="Unassembled WGS sequence"/>
</dbReference>
<evidence type="ECO:0000313" key="1">
    <source>
        <dbReference type="EMBL" id="EXZ45906.1"/>
    </source>
</evidence>
<comment type="caution">
    <text evidence="1">The sequence shown here is derived from an EMBL/GenBank/DDBJ whole genome shotgun (WGS) entry which is preliminary data.</text>
</comment>
<proteinExistence type="predicted"/>
<sequence>MNQALKEFAPYKSCGNLKDYERSLLLRECGYDLVAVEAKVRELISKNTPIRRVMLPYIELCRQLRNTPEIGLDIRELLKAA</sequence>
<accession>A0A016BZC5</accession>
<protein>
    <submittedName>
        <fullName evidence="1">Uncharacterized protein</fullName>
    </submittedName>
</protein>
<evidence type="ECO:0000313" key="2">
    <source>
        <dbReference type="Proteomes" id="UP000022272"/>
    </source>
</evidence>
<dbReference type="PATRIC" id="fig|1339280.3.peg.867"/>
<dbReference type="AlphaFoldDB" id="A0A016BZC5"/>
<reference evidence="1 2" key="1">
    <citation type="submission" date="2014-02" db="EMBL/GenBank/DDBJ databases">
        <authorList>
            <person name="Sears C."/>
            <person name="Carroll K."/>
            <person name="Sack B.R."/>
            <person name="Qadri F."/>
            <person name="Myers L.L."/>
            <person name="Chung G.-T."/>
            <person name="Escheverria P."/>
            <person name="Fraser C.M."/>
            <person name="Sadzewicz L."/>
            <person name="Shefchek K.A."/>
            <person name="Tallon L."/>
            <person name="Das S.P."/>
            <person name="Daugherty S."/>
            <person name="Mongodin E.F."/>
        </authorList>
    </citation>
    <scope>NUCLEOTIDE SEQUENCE [LARGE SCALE GENOMIC DNA]</scope>
    <source>
        <strain evidence="1 2">2-F-2 #4</strain>
    </source>
</reference>
<dbReference type="EMBL" id="JGDM01000016">
    <property type="protein sequence ID" value="EXZ45906.1"/>
    <property type="molecule type" value="Genomic_DNA"/>
</dbReference>
<organism evidence="1 2">
    <name type="scientific">Bacteroides fragilis str. 2-F-2 #4</name>
    <dbReference type="NCBI Taxonomy" id="1339280"/>
    <lineage>
        <taxon>Bacteria</taxon>
        <taxon>Pseudomonadati</taxon>
        <taxon>Bacteroidota</taxon>
        <taxon>Bacteroidia</taxon>
        <taxon>Bacteroidales</taxon>
        <taxon>Bacteroidaceae</taxon>
        <taxon>Bacteroides</taxon>
    </lineage>
</organism>
<gene>
    <name evidence="1" type="ORF">M076_0897</name>
</gene>